<dbReference type="Pfam" id="PF25534">
    <property type="entry name" value="DUF7918"/>
    <property type="match status" value="1"/>
</dbReference>
<gene>
    <name evidence="3" type="ORF">HII31_04050</name>
</gene>
<dbReference type="OrthoDB" id="3364132at2759"/>
<feature type="region of interest" description="Disordered" evidence="1">
    <location>
        <begin position="225"/>
        <end position="320"/>
    </location>
</feature>
<evidence type="ECO:0000259" key="2">
    <source>
        <dbReference type="Pfam" id="PF25534"/>
    </source>
</evidence>
<comment type="caution">
    <text evidence="3">The sequence shown here is derived from an EMBL/GenBank/DDBJ whole genome shotgun (WGS) entry which is preliminary data.</text>
</comment>
<feature type="compositionally biased region" description="Basic and acidic residues" evidence="1">
    <location>
        <begin position="247"/>
        <end position="279"/>
    </location>
</feature>
<dbReference type="Proteomes" id="UP000660729">
    <property type="component" value="Unassembled WGS sequence"/>
</dbReference>
<feature type="domain" description="DUF7918" evidence="2">
    <location>
        <begin position="8"/>
        <end position="230"/>
    </location>
</feature>
<evidence type="ECO:0000256" key="1">
    <source>
        <dbReference type="SAM" id="MobiDB-lite"/>
    </source>
</evidence>
<protein>
    <recommendedName>
        <fullName evidence="2">DUF7918 domain-containing protein</fullName>
    </recommendedName>
</protein>
<organism evidence="3 4">
    <name type="scientific">Pseudocercospora fuligena</name>
    <dbReference type="NCBI Taxonomy" id="685502"/>
    <lineage>
        <taxon>Eukaryota</taxon>
        <taxon>Fungi</taxon>
        <taxon>Dikarya</taxon>
        <taxon>Ascomycota</taxon>
        <taxon>Pezizomycotina</taxon>
        <taxon>Dothideomycetes</taxon>
        <taxon>Dothideomycetidae</taxon>
        <taxon>Mycosphaerellales</taxon>
        <taxon>Mycosphaerellaceae</taxon>
        <taxon>Pseudocercospora</taxon>
    </lineage>
</organism>
<name>A0A8H6RNA1_9PEZI</name>
<feature type="compositionally biased region" description="Acidic residues" evidence="1">
    <location>
        <begin position="282"/>
        <end position="291"/>
    </location>
</feature>
<dbReference type="InterPro" id="IPR057678">
    <property type="entry name" value="DUF7918"/>
</dbReference>
<keyword evidence="4" id="KW-1185">Reference proteome</keyword>
<accession>A0A8H6RNA1</accession>
<dbReference type="PANTHER" id="PTHR36223">
    <property type="entry name" value="BETA-LACTAMASE-TYPE TRANSPEPTIDASE FOLD DOMAIN CONTAINING PROTEIN"/>
    <property type="match status" value="1"/>
</dbReference>
<evidence type="ECO:0000313" key="4">
    <source>
        <dbReference type="Proteomes" id="UP000660729"/>
    </source>
</evidence>
<sequence>MKTITKEGLTVELTSAGQSLQEYEDEDSTVGATASAYVEVDEGSNFVVRVTATQKIAPSLEDRLRVQVNLDGKFAIAMVYSLHKNLHGETTWILEGRDKNTSRGVVMERFQFAHLQTNDGPLGKEKVEAFKNLGEVKVTCTFVRQKGESYVVQDDSSRFESAFASNIPEKFLKGKAISSHATLGPQELRMGPPLTTVSVDYPYGKDPLATYIFKYRSRRDLQIEGIIPRSPSPTPLEDRDPDDLNPDEARELIRRMRDREKEQASIKKEIKREKRDRSDTVNVDDESDDDGVLVTGEGPARKRARASTDSGVECIDLTGD</sequence>
<evidence type="ECO:0000313" key="3">
    <source>
        <dbReference type="EMBL" id="KAF7194544.1"/>
    </source>
</evidence>
<proteinExistence type="predicted"/>
<dbReference type="PANTHER" id="PTHR36223:SF1">
    <property type="entry name" value="TRANSCRIPTION ELONGATION FACTOR EAF N-TERMINAL DOMAIN-CONTAINING PROTEIN"/>
    <property type="match status" value="1"/>
</dbReference>
<dbReference type="AlphaFoldDB" id="A0A8H6RNA1"/>
<dbReference type="EMBL" id="JABCIY010000058">
    <property type="protein sequence ID" value="KAF7194544.1"/>
    <property type="molecule type" value="Genomic_DNA"/>
</dbReference>
<reference evidence="3" key="1">
    <citation type="submission" date="2020-04" db="EMBL/GenBank/DDBJ databases">
        <title>Draft genome resource of the tomato pathogen Pseudocercospora fuligena.</title>
        <authorList>
            <person name="Zaccaron A."/>
        </authorList>
    </citation>
    <scope>NUCLEOTIDE SEQUENCE</scope>
    <source>
        <strain evidence="3">PF001</strain>
    </source>
</reference>